<keyword evidence="1" id="KW-0813">Transport</keyword>
<dbReference type="InterPro" id="IPR015854">
    <property type="entry name" value="ABC_transpr_LolD-like"/>
</dbReference>
<dbReference type="OrthoDB" id="9802264at2"/>
<name>A0A4R2K715_9RHOB</name>
<dbReference type="SUPFAM" id="SSF52540">
    <property type="entry name" value="P-loop containing nucleoside triphosphate hydrolases"/>
    <property type="match status" value="1"/>
</dbReference>
<dbReference type="Gene3D" id="3.40.50.300">
    <property type="entry name" value="P-loop containing nucleotide triphosphate hydrolases"/>
    <property type="match status" value="1"/>
</dbReference>
<dbReference type="InterPro" id="IPR017911">
    <property type="entry name" value="MacB-like_ATP-bd"/>
</dbReference>
<evidence type="ECO:0000259" key="4">
    <source>
        <dbReference type="PROSITE" id="PS50893"/>
    </source>
</evidence>
<dbReference type="InterPro" id="IPR017871">
    <property type="entry name" value="ABC_transporter-like_CS"/>
</dbReference>
<dbReference type="PROSITE" id="PS50893">
    <property type="entry name" value="ABC_TRANSPORTER_2"/>
    <property type="match status" value="1"/>
</dbReference>
<dbReference type="GO" id="GO:0005886">
    <property type="term" value="C:plasma membrane"/>
    <property type="evidence" value="ECO:0007669"/>
    <property type="project" value="TreeGrafter"/>
</dbReference>
<dbReference type="RefSeq" id="WP_132546519.1">
    <property type="nucleotide sequence ID" value="NZ_SLWW01000018.1"/>
</dbReference>
<proteinExistence type="predicted"/>
<evidence type="ECO:0000256" key="2">
    <source>
        <dbReference type="ARBA" id="ARBA00022741"/>
    </source>
</evidence>
<dbReference type="CDD" id="cd03255">
    <property type="entry name" value="ABC_MJ0796_LolCDE_FtsE"/>
    <property type="match status" value="1"/>
</dbReference>
<evidence type="ECO:0000313" key="5">
    <source>
        <dbReference type="EMBL" id="TCO69103.1"/>
    </source>
</evidence>
<keyword evidence="2" id="KW-0547">Nucleotide-binding</keyword>
<keyword evidence="3 5" id="KW-0067">ATP-binding</keyword>
<dbReference type="GO" id="GO:0016887">
    <property type="term" value="F:ATP hydrolysis activity"/>
    <property type="evidence" value="ECO:0007669"/>
    <property type="project" value="InterPro"/>
</dbReference>
<dbReference type="InterPro" id="IPR027417">
    <property type="entry name" value="P-loop_NTPase"/>
</dbReference>
<sequence>MPDEDFSIQASALNHWFGTGEARKQALFDIDLRIKRGSFVVMVGASGSGKTTLLTLLGCLREIQDGSVILLGKELRHATPAQNVRLRRRLGFIFQAHNLHESLTARQNVLMGLQVKGHIDKTASDRAAAHVLGLLGLADRLDYLPANLSGGQKQRVAIGRAIVGNPDVVLADEPTAALDWDTAANVVDLLKRLGQARGTSTLMVTHDNRILDRADRVLTLEDGRLVGDEDRRA</sequence>
<evidence type="ECO:0000256" key="3">
    <source>
        <dbReference type="ARBA" id="ARBA00022840"/>
    </source>
</evidence>
<dbReference type="PANTHER" id="PTHR24220">
    <property type="entry name" value="IMPORT ATP-BINDING PROTEIN"/>
    <property type="match status" value="1"/>
</dbReference>
<dbReference type="Proteomes" id="UP000295142">
    <property type="component" value="Unassembled WGS sequence"/>
</dbReference>
<organism evidence="5 6">
    <name type="scientific">Rhodovulum euryhalinum</name>
    <dbReference type="NCBI Taxonomy" id="35805"/>
    <lineage>
        <taxon>Bacteria</taxon>
        <taxon>Pseudomonadati</taxon>
        <taxon>Pseudomonadota</taxon>
        <taxon>Alphaproteobacteria</taxon>
        <taxon>Rhodobacterales</taxon>
        <taxon>Paracoccaceae</taxon>
        <taxon>Rhodovulum</taxon>
    </lineage>
</organism>
<dbReference type="InterPro" id="IPR003439">
    <property type="entry name" value="ABC_transporter-like_ATP-bd"/>
</dbReference>
<protein>
    <submittedName>
        <fullName evidence="5">Putative ABC transport system ATP-binding protein</fullName>
    </submittedName>
</protein>
<dbReference type="SMART" id="SM00382">
    <property type="entry name" value="AAA"/>
    <property type="match status" value="1"/>
</dbReference>
<evidence type="ECO:0000256" key="1">
    <source>
        <dbReference type="ARBA" id="ARBA00022448"/>
    </source>
</evidence>
<dbReference type="GO" id="GO:0022857">
    <property type="term" value="F:transmembrane transporter activity"/>
    <property type="evidence" value="ECO:0007669"/>
    <property type="project" value="TreeGrafter"/>
</dbReference>
<comment type="caution">
    <text evidence="5">The sequence shown here is derived from an EMBL/GenBank/DDBJ whole genome shotgun (WGS) entry which is preliminary data.</text>
</comment>
<dbReference type="PANTHER" id="PTHR24220:SF376">
    <property type="entry name" value="ABC TRANSPORTER"/>
    <property type="match status" value="1"/>
</dbReference>
<dbReference type="EMBL" id="SLWW01000018">
    <property type="protein sequence ID" value="TCO69103.1"/>
    <property type="molecule type" value="Genomic_DNA"/>
</dbReference>
<dbReference type="GO" id="GO:0005524">
    <property type="term" value="F:ATP binding"/>
    <property type="evidence" value="ECO:0007669"/>
    <property type="project" value="UniProtKB-KW"/>
</dbReference>
<dbReference type="NCBIfam" id="TIGR02982">
    <property type="entry name" value="heterocyst_DevA"/>
    <property type="match status" value="1"/>
</dbReference>
<dbReference type="PROSITE" id="PS00211">
    <property type="entry name" value="ABC_TRANSPORTER_1"/>
    <property type="match status" value="1"/>
</dbReference>
<dbReference type="AlphaFoldDB" id="A0A4R2K715"/>
<reference evidence="5 6" key="1">
    <citation type="submission" date="2019-03" db="EMBL/GenBank/DDBJ databases">
        <title>Genomic Encyclopedia of Type Strains, Phase IV (KMG-IV): sequencing the most valuable type-strain genomes for metagenomic binning, comparative biology and taxonomic classification.</title>
        <authorList>
            <person name="Goeker M."/>
        </authorList>
    </citation>
    <scope>NUCLEOTIDE SEQUENCE [LARGE SCALE GENOMIC DNA]</scope>
    <source>
        <strain evidence="5 6">DSM 4868</strain>
    </source>
</reference>
<dbReference type="Pfam" id="PF00005">
    <property type="entry name" value="ABC_tran"/>
    <property type="match status" value="1"/>
</dbReference>
<accession>A0A4R2K715</accession>
<keyword evidence="6" id="KW-1185">Reference proteome</keyword>
<dbReference type="InterPro" id="IPR003593">
    <property type="entry name" value="AAA+_ATPase"/>
</dbReference>
<gene>
    <name evidence="5" type="ORF">EV655_11817</name>
</gene>
<feature type="domain" description="ABC transporter" evidence="4">
    <location>
        <begin position="8"/>
        <end position="233"/>
    </location>
</feature>
<dbReference type="InterPro" id="IPR014324">
    <property type="entry name" value="ABC_heterocyst_DevA"/>
</dbReference>
<evidence type="ECO:0000313" key="6">
    <source>
        <dbReference type="Proteomes" id="UP000295142"/>
    </source>
</evidence>